<dbReference type="HAMAP" id="MF_00407">
    <property type="entry name" value="DNA_ligase"/>
    <property type="match status" value="1"/>
</dbReference>
<comment type="catalytic activity">
    <reaction evidence="14">
        <text>ATP + (deoxyribonucleotide)n-3'-hydroxyl + 5'-phospho-(deoxyribonucleotide)m = (deoxyribonucleotide)n+m + AMP + diphosphate.</text>
        <dbReference type="EC" id="6.5.1.1"/>
    </reaction>
</comment>
<keyword evidence="13 14" id="KW-0131">Cell cycle</keyword>
<evidence type="ECO:0000313" key="18">
    <source>
        <dbReference type="Proteomes" id="UP000002654"/>
    </source>
</evidence>
<dbReference type="GO" id="GO:0006273">
    <property type="term" value="P:lagging strand elongation"/>
    <property type="evidence" value="ECO:0007669"/>
    <property type="project" value="TreeGrafter"/>
</dbReference>
<dbReference type="InterPro" id="IPR022865">
    <property type="entry name" value="DNA_ligae_ATP-dep_bac/arc"/>
</dbReference>
<comment type="cofactor">
    <cofactor evidence="14">
        <name>Mg(2+)</name>
        <dbReference type="ChEBI" id="CHEBI:18420"/>
    </cofactor>
</comment>
<evidence type="ECO:0000256" key="6">
    <source>
        <dbReference type="ARBA" id="ARBA00022723"/>
    </source>
</evidence>
<dbReference type="CDD" id="cd07969">
    <property type="entry name" value="OBF_DNA_ligase_I"/>
    <property type="match status" value="1"/>
</dbReference>
<dbReference type="EMBL" id="FN869859">
    <property type="protein sequence ID" value="CCC82500.1"/>
    <property type="molecule type" value="Genomic_DNA"/>
</dbReference>
<gene>
    <name evidence="17" type="primary">lig1</name>
    <name evidence="14" type="synonym">lig</name>
    <name evidence="17" type="ordered locus">TTX_1883</name>
</gene>
<dbReference type="PROSITE" id="PS00697">
    <property type="entry name" value="DNA_LIGASE_A1"/>
    <property type="match status" value="1"/>
</dbReference>
<evidence type="ECO:0000259" key="16">
    <source>
        <dbReference type="PROSITE" id="PS50160"/>
    </source>
</evidence>
<dbReference type="Pfam" id="PF04675">
    <property type="entry name" value="DNA_ligase_A_N"/>
    <property type="match status" value="1"/>
</dbReference>
<dbReference type="PaxDb" id="768679-TTX_1883"/>
<feature type="binding site" evidence="14">
    <location>
        <position position="253"/>
    </location>
    <ligand>
        <name>ATP</name>
        <dbReference type="ChEBI" id="CHEBI:30616"/>
    </ligand>
</feature>
<comment type="similarity">
    <text evidence="1 14 15">Belongs to the ATP-dependent DNA ligase family.</text>
</comment>
<feature type="active site" description="N6-AMP-lysine intermediate" evidence="14">
    <location>
        <position position="255"/>
    </location>
</feature>
<dbReference type="GO" id="GO:0003910">
    <property type="term" value="F:DNA ligase (ATP) activity"/>
    <property type="evidence" value="ECO:0007669"/>
    <property type="project" value="UniProtKB-UniRule"/>
</dbReference>
<keyword evidence="12 14" id="KW-0234">DNA repair</keyword>
<dbReference type="InterPro" id="IPR012308">
    <property type="entry name" value="DNA_ligase_ATP-dep_N"/>
</dbReference>
<dbReference type="InterPro" id="IPR036599">
    <property type="entry name" value="DNA_ligase_N_sf"/>
</dbReference>
<dbReference type="RefSeq" id="WP_014127753.1">
    <property type="nucleotide sequence ID" value="NC_016070.1"/>
</dbReference>
<dbReference type="GO" id="GO:0006310">
    <property type="term" value="P:DNA recombination"/>
    <property type="evidence" value="ECO:0007669"/>
    <property type="project" value="UniProtKB-UniRule"/>
</dbReference>
<dbReference type="EC" id="6.5.1.1" evidence="14"/>
<evidence type="ECO:0000256" key="11">
    <source>
        <dbReference type="ARBA" id="ARBA00023172"/>
    </source>
</evidence>
<evidence type="ECO:0000256" key="5">
    <source>
        <dbReference type="ARBA" id="ARBA00022705"/>
    </source>
</evidence>
<sequence length="592" mass="66176">MEFSELAKVLAGIESTTQRTMMVKLLVNLFKKLGPDEIDKAIYIILGDVRPPWEGVELGIAEKLCLRALSRASGVKLEELESLYQKTGDVGEAARKALSKRQAQTLLAFAGAKRAPLSISQVYDTFLKIARTTGEGSIDLKVSLLSSLFSQASPEEAKYIARFVVGKLRLGVADMTIIDALAEAFNVDEGQLEKAYNIHPDLGYLAKVVLERGQAGLAQVRVTPGVPVMPMLAQRLSTSHEVLTKLGGAAICEYKYDGERAQIHIGPNGISIYSRRLENITHAYPDVVEAVRRSVSAKEAIIEGEIVALDPDTGDILPFQELMHRKRKHEVEEAMREYPVKLNLFDVIYLDGEDLTDKPLIYRRLKLSEIVRESEDVVIAKWALFDDEEKVDLFFHEAISMGMEGLVCKSPTSLYEMGARGWNWIKYKRDYRSEMSDTVDLVVVGAFYGRGKRAGLYGAFLMAAYDPKTDMFYTVCKVGSGFTDADLKKMYQMLEPYKIDHRHPRVSSRMEPDVWFTPGIVLEIIGAEITLSPLHTCCQGAIKPDVGLAIRFPRFTGRYRSDKGPEEATTVDELLEIYRNQKKVKLEGPATT</sequence>
<evidence type="ECO:0000313" key="17">
    <source>
        <dbReference type="EMBL" id="CCC82500.1"/>
    </source>
</evidence>
<feature type="binding site" evidence="14">
    <location>
        <position position="420"/>
    </location>
    <ligand>
        <name>ATP</name>
        <dbReference type="ChEBI" id="CHEBI:30616"/>
    </ligand>
</feature>
<dbReference type="GeneID" id="11262769"/>
<evidence type="ECO:0000256" key="9">
    <source>
        <dbReference type="ARBA" id="ARBA00022840"/>
    </source>
</evidence>
<dbReference type="SUPFAM" id="SSF56091">
    <property type="entry name" value="DNA ligase/mRNA capping enzyme, catalytic domain"/>
    <property type="match status" value="1"/>
</dbReference>
<dbReference type="InterPro" id="IPR000977">
    <property type="entry name" value="DNA_ligase_ATP-dep"/>
</dbReference>
<dbReference type="Gene3D" id="2.40.50.140">
    <property type="entry name" value="Nucleic acid-binding proteins"/>
    <property type="match status" value="1"/>
</dbReference>
<feature type="binding site" evidence="14">
    <location>
        <position position="426"/>
    </location>
    <ligand>
        <name>ATP</name>
        <dbReference type="ChEBI" id="CHEBI:30616"/>
    </ligand>
</feature>
<keyword evidence="6 14" id="KW-0479">Metal-binding</keyword>
<dbReference type="InterPro" id="IPR012340">
    <property type="entry name" value="NA-bd_OB-fold"/>
</dbReference>
<feature type="domain" description="ATP-dependent DNA ligase family profile" evidence="16">
    <location>
        <begin position="333"/>
        <end position="466"/>
    </location>
</feature>
<dbReference type="Gene3D" id="3.30.470.30">
    <property type="entry name" value="DNA ligase/mRNA capping enzyme"/>
    <property type="match status" value="1"/>
</dbReference>
<evidence type="ECO:0000256" key="1">
    <source>
        <dbReference type="ARBA" id="ARBA00007572"/>
    </source>
</evidence>
<reference evidence="17 18" key="1">
    <citation type="journal article" date="2011" name="PLoS ONE">
        <title>The complete genome sequence of Thermoproteus tenax: a physiologically versatile member of the Crenarchaeota.</title>
        <authorList>
            <person name="Siebers B."/>
            <person name="Zaparty M."/>
            <person name="Raddatz G."/>
            <person name="Tjaden B."/>
            <person name="Albers S.V."/>
            <person name="Bell S.D."/>
            <person name="Blombach F."/>
            <person name="Kletzin A."/>
            <person name="Kyrpides N."/>
            <person name="Lanz C."/>
            <person name="Plagens A."/>
            <person name="Rampp M."/>
            <person name="Rosinus A."/>
            <person name="von Jan M."/>
            <person name="Makarova K.S."/>
            <person name="Klenk H.P."/>
            <person name="Schuster S.C."/>
            <person name="Hensel R."/>
        </authorList>
    </citation>
    <scope>NUCLEOTIDE SEQUENCE [LARGE SCALE GENOMIC DNA]</scope>
    <source>
        <strain evidence="18">ATCC 35583 / DSM 2078 / JCM 9277 / NBRC 100435 / Kra 1</strain>
    </source>
</reference>
<keyword evidence="4 14" id="KW-0132">Cell division</keyword>
<dbReference type="STRING" id="768679.TTX_1883"/>
<feature type="binding site" evidence="14">
    <location>
        <position position="345"/>
    </location>
    <ligand>
        <name>ATP</name>
        <dbReference type="ChEBI" id="CHEBI:30616"/>
    </ligand>
</feature>
<dbReference type="eggNOG" id="arCOG01347">
    <property type="taxonomic scope" value="Archaea"/>
</dbReference>
<dbReference type="KEGG" id="ttn:TTX_1883"/>
<protein>
    <recommendedName>
        <fullName evidence="2 14">DNA ligase</fullName>
        <ecNumber evidence="14">6.5.1.1</ecNumber>
    </recommendedName>
    <alternativeName>
        <fullName evidence="14">Polydeoxyribonucleotide synthase [ATP]</fullName>
    </alternativeName>
</protein>
<dbReference type="Gene3D" id="1.10.3260.10">
    <property type="entry name" value="DNA ligase, ATP-dependent, N-terminal domain"/>
    <property type="match status" value="1"/>
</dbReference>
<feature type="binding site" evidence="14">
    <location>
        <position position="260"/>
    </location>
    <ligand>
        <name>ATP</name>
        <dbReference type="ChEBI" id="CHEBI:30616"/>
    </ligand>
</feature>
<keyword evidence="7 14" id="KW-0547">Nucleotide-binding</keyword>
<dbReference type="Proteomes" id="UP000002654">
    <property type="component" value="Chromosome"/>
</dbReference>
<dbReference type="AlphaFoldDB" id="G4RLQ5"/>
<keyword evidence="11 14" id="KW-0233">DNA recombination</keyword>
<evidence type="ECO:0000256" key="14">
    <source>
        <dbReference type="HAMAP-Rule" id="MF_00407"/>
    </source>
</evidence>
<dbReference type="Pfam" id="PF01068">
    <property type="entry name" value="DNA_ligase_A_M"/>
    <property type="match status" value="1"/>
</dbReference>
<evidence type="ECO:0000256" key="15">
    <source>
        <dbReference type="RuleBase" id="RU004196"/>
    </source>
</evidence>
<keyword evidence="9 14" id="KW-0067">ATP-binding</keyword>
<keyword evidence="5 14" id="KW-0235">DNA replication</keyword>
<evidence type="ECO:0000256" key="13">
    <source>
        <dbReference type="ARBA" id="ARBA00023306"/>
    </source>
</evidence>
<dbReference type="HOGENOM" id="CLU_005138_6_0_2"/>
<keyword evidence="10 14" id="KW-0460">Magnesium</keyword>
<evidence type="ECO:0000256" key="3">
    <source>
        <dbReference type="ARBA" id="ARBA00022598"/>
    </source>
</evidence>
<dbReference type="GO" id="GO:0006281">
    <property type="term" value="P:DNA repair"/>
    <property type="evidence" value="ECO:0007669"/>
    <property type="project" value="UniProtKB-UniRule"/>
</dbReference>
<dbReference type="GO" id="GO:0071897">
    <property type="term" value="P:DNA biosynthetic process"/>
    <property type="evidence" value="ECO:0007669"/>
    <property type="project" value="InterPro"/>
</dbReference>
<evidence type="ECO:0000256" key="7">
    <source>
        <dbReference type="ARBA" id="ARBA00022741"/>
    </source>
</evidence>
<dbReference type="InterPro" id="IPR050191">
    <property type="entry name" value="ATP-dep_DNA_ligase"/>
</dbReference>
<name>G4RLQ5_THETK</name>
<dbReference type="GO" id="GO:0051301">
    <property type="term" value="P:cell division"/>
    <property type="evidence" value="ECO:0007669"/>
    <property type="project" value="UniProtKB-KW"/>
</dbReference>
<evidence type="ECO:0000256" key="4">
    <source>
        <dbReference type="ARBA" id="ARBA00022618"/>
    </source>
</evidence>
<dbReference type="CDD" id="cd07901">
    <property type="entry name" value="Adenylation_DNA_ligase_Arch_LigB"/>
    <property type="match status" value="1"/>
</dbReference>
<dbReference type="GO" id="GO:0003677">
    <property type="term" value="F:DNA binding"/>
    <property type="evidence" value="ECO:0007669"/>
    <property type="project" value="InterPro"/>
</dbReference>
<dbReference type="OrthoDB" id="31274at2157"/>
<dbReference type="FunFam" id="1.10.3260.10:FF:000007">
    <property type="entry name" value="DNA ligase"/>
    <property type="match status" value="1"/>
</dbReference>
<dbReference type="FunFam" id="3.30.470.30:FF:000012">
    <property type="entry name" value="Probable DNA ligase"/>
    <property type="match status" value="1"/>
</dbReference>
<dbReference type="PANTHER" id="PTHR45674:SF4">
    <property type="entry name" value="DNA LIGASE 1"/>
    <property type="match status" value="1"/>
</dbReference>
<keyword evidence="8 14" id="KW-0227">DNA damage</keyword>
<evidence type="ECO:0000256" key="2">
    <source>
        <dbReference type="ARBA" id="ARBA00013308"/>
    </source>
</evidence>
<evidence type="ECO:0000256" key="10">
    <source>
        <dbReference type="ARBA" id="ARBA00022842"/>
    </source>
</evidence>
<dbReference type="PATRIC" id="fig|768679.9.peg.1908"/>
<evidence type="ECO:0000256" key="12">
    <source>
        <dbReference type="ARBA" id="ARBA00023204"/>
    </source>
</evidence>
<feature type="binding site" evidence="14">
    <location>
        <position position="275"/>
    </location>
    <ligand>
        <name>ATP</name>
        <dbReference type="ChEBI" id="CHEBI:30616"/>
    </ligand>
</feature>
<comment type="function">
    <text evidence="14">DNA ligase that seals nicks in double-stranded DNA during DNA replication, DNA recombination and DNA repair.</text>
</comment>
<dbReference type="InterPro" id="IPR012309">
    <property type="entry name" value="DNA_ligase_ATP-dep_C"/>
</dbReference>
<evidence type="ECO:0000256" key="8">
    <source>
        <dbReference type="ARBA" id="ARBA00022763"/>
    </source>
</evidence>
<dbReference type="FunFam" id="2.40.50.140:FF:000062">
    <property type="entry name" value="DNA ligase"/>
    <property type="match status" value="1"/>
</dbReference>
<feature type="binding site" evidence="14">
    <location>
        <position position="305"/>
    </location>
    <ligand>
        <name>ATP</name>
        <dbReference type="ChEBI" id="CHEBI:30616"/>
    </ligand>
</feature>
<keyword evidence="18" id="KW-1185">Reference proteome</keyword>
<dbReference type="SUPFAM" id="SSF117018">
    <property type="entry name" value="ATP-dependent DNA ligase DNA-binding domain"/>
    <property type="match status" value="1"/>
</dbReference>
<dbReference type="Pfam" id="PF04679">
    <property type="entry name" value="DNA_ligase_A_C"/>
    <property type="match status" value="1"/>
</dbReference>
<proteinExistence type="inferred from homology"/>
<dbReference type="InterPro" id="IPR012310">
    <property type="entry name" value="DNA_ligase_ATP-dep_cent"/>
</dbReference>
<keyword evidence="3 14" id="KW-0436">Ligase</keyword>
<dbReference type="GO" id="GO:0046872">
    <property type="term" value="F:metal ion binding"/>
    <property type="evidence" value="ECO:0007669"/>
    <property type="project" value="UniProtKB-KW"/>
</dbReference>
<dbReference type="InterPro" id="IPR016059">
    <property type="entry name" value="DNA_ligase_ATP-dep_CS"/>
</dbReference>
<dbReference type="PROSITE" id="PS50160">
    <property type="entry name" value="DNA_LIGASE_A3"/>
    <property type="match status" value="1"/>
</dbReference>
<organism evidence="17 18">
    <name type="scientific">Thermoproteus tenax (strain ATCC 35583 / DSM 2078 / JCM 9277 / NBRC 100435 / Kra 1)</name>
    <dbReference type="NCBI Taxonomy" id="768679"/>
    <lineage>
        <taxon>Archaea</taxon>
        <taxon>Thermoproteota</taxon>
        <taxon>Thermoprotei</taxon>
        <taxon>Thermoproteales</taxon>
        <taxon>Thermoproteaceae</taxon>
        <taxon>Thermoproteus</taxon>
    </lineage>
</organism>
<dbReference type="GO" id="GO:0005524">
    <property type="term" value="F:ATP binding"/>
    <property type="evidence" value="ECO:0007669"/>
    <property type="project" value="UniProtKB-UniRule"/>
</dbReference>
<dbReference type="SUPFAM" id="SSF50249">
    <property type="entry name" value="Nucleic acid-binding proteins"/>
    <property type="match status" value="1"/>
</dbReference>
<dbReference type="NCBIfam" id="TIGR00574">
    <property type="entry name" value="dnl1"/>
    <property type="match status" value="1"/>
</dbReference>
<accession>G4RLQ5</accession>
<dbReference type="PANTHER" id="PTHR45674">
    <property type="entry name" value="DNA LIGASE 1/3 FAMILY MEMBER"/>
    <property type="match status" value="1"/>
</dbReference>